<keyword evidence="2 3" id="KW-0064">Aspartyl protease</keyword>
<dbReference type="SUPFAM" id="SSF50630">
    <property type="entry name" value="Acid proteases"/>
    <property type="match status" value="1"/>
</dbReference>
<dbReference type="CDD" id="cd05471">
    <property type="entry name" value="pepsin_like"/>
    <property type="match status" value="1"/>
</dbReference>
<evidence type="ECO:0000256" key="6">
    <source>
        <dbReference type="SAM" id="SignalP"/>
    </source>
</evidence>
<gene>
    <name evidence="8" type="ORF">OE88DRAFT_1627827</name>
</gene>
<evidence type="ECO:0000256" key="5">
    <source>
        <dbReference type="SAM" id="Phobius"/>
    </source>
</evidence>
<dbReference type="InterPro" id="IPR001461">
    <property type="entry name" value="Aspartic_peptidase_A1"/>
</dbReference>
<dbReference type="PANTHER" id="PTHR47966:SF73">
    <property type="entry name" value="PEPTIDASE A1 DOMAIN-CONTAINING PROTEIN"/>
    <property type="match status" value="1"/>
</dbReference>
<evidence type="ECO:0000313" key="8">
    <source>
        <dbReference type="EMBL" id="TFK52405.1"/>
    </source>
</evidence>
<dbReference type="Proteomes" id="UP000305948">
    <property type="component" value="Unassembled WGS sequence"/>
</dbReference>
<feature type="signal peptide" evidence="6">
    <location>
        <begin position="1"/>
        <end position="24"/>
    </location>
</feature>
<dbReference type="InterPro" id="IPR021109">
    <property type="entry name" value="Peptidase_aspartic_dom_sf"/>
</dbReference>
<evidence type="ECO:0000256" key="1">
    <source>
        <dbReference type="ARBA" id="ARBA00007447"/>
    </source>
</evidence>
<organism evidence="8 9">
    <name type="scientific">Heliocybe sulcata</name>
    <dbReference type="NCBI Taxonomy" id="5364"/>
    <lineage>
        <taxon>Eukaryota</taxon>
        <taxon>Fungi</taxon>
        <taxon>Dikarya</taxon>
        <taxon>Basidiomycota</taxon>
        <taxon>Agaricomycotina</taxon>
        <taxon>Agaricomycetes</taxon>
        <taxon>Gloeophyllales</taxon>
        <taxon>Gloeophyllaceae</taxon>
        <taxon>Heliocybe</taxon>
    </lineage>
</organism>
<keyword evidence="6" id="KW-0732">Signal</keyword>
<accession>A0A5C3N5T4</accession>
<dbReference type="GO" id="GO:0006508">
    <property type="term" value="P:proteolysis"/>
    <property type="evidence" value="ECO:0007669"/>
    <property type="project" value="UniProtKB-KW"/>
</dbReference>
<dbReference type="OrthoDB" id="15189at2759"/>
<dbReference type="InterPro" id="IPR033121">
    <property type="entry name" value="PEPTIDASE_A1"/>
</dbReference>
<keyword evidence="3 8" id="KW-0645">Protease</keyword>
<proteinExistence type="inferred from homology"/>
<dbReference type="PROSITE" id="PS51767">
    <property type="entry name" value="PEPTIDASE_A1"/>
    <property type="match status" value="1"/>
</dbReference>
<evidence type="ECO:0000313" key="9">
    <source>
        <dbReference type="Proteomes" id="UP000305948"/>
    </source>
</evidence>
<keyword evidence="9" id="KW-1185">Reference proteome</keyword>
<comment type="similarity">
    <text evidence="1 3">Belongs to the peptidase A1 family.</text>
</comment>
<feature type="transmembrane region" description="Helical" evidence="5">
    <location>
        <begin position="431"/>
        <end position="452"/>
    </location>
</feature>
<dbReference type="AlphaFoldDB" id="A0A5C3N5T4"/>
<dbReference type="Pfam" id="PF00026">
    <property type="entry name" value="Asp"/>
    <property type="match status" value="1"/>
</dbReference>
<feature type="chain" id="PRO_5022972035" evidence="6">
    <location>
        <begin position="25"/>
        <end position="521"/>
    </location>
</feature>
<keyword evidence="5" id="KW-1133">Transmembrane helix</keyword>
<dbReference type="InterPro" id="IPR001969">
    <property type="entry name" value="Aspartic_peptidase_AS"/>
</dbReference>
<dbReference type="PANTHER" id="PTHR47966">
    <property type="entry name" value="BETA-SITE APP-CLEAVING ENZYME, ISOFORM A-RELATED"/>
    <property type="match status" value="1"/>
</dbReference>
<keyword evidence="5" id="KW-0812">Transmembrane</keyword>
<evidence type="ECO:0000256" key="4">
    <source>
        <dbReference type="SAM" id="MobiDB-lite"/>
    </source>
</evidence>
<dbReference type="InterPro" id="IPR034164">
    <property type="entry name" value="Pepsin-like_dom"/>
</dbReference>
<evidence type="ECO:0000256" key="2">
    <source>
        <dbReference type="ARBA" id="ARBA00022750"/>
    </source>
</evidence>
<name>A0A5C3N5T4_9AGAM</name>
<feature type="region of interest" description="Disordered" evidence="4">
    <location>
        <begin position="490"/>
        <end position="521"/>
    </location>
</feature>
<dbReference type="PROSITE" id="PS00141">
    <property type="entry name" value="ASP_PROTEASE"/>
    <property type="match status" value="1"/>
</dbReference>
<dbReference type="STRING" id="5364.A0A5C3N5T4"/>
<evidence type="ECO:0000259" key="7">
    <source>
        <dbReference type="PROSITE" id="PS51767"/>
    </source>
</evidence>
<keyword evidence="3" id="KW-0378">Hydrolase</keyword>
<evidence type="ECO:0000256" key="3">
    <source>
        <dbReference type="RuleBase" id="RU000454"/>
    </source>
</evidence>
<feature type="compositionally biased region" description="Basic residues" evidence="4">
    <location>
        <begin position="512"/>
        <end position="521"/>
    </location>
</feature>
<protein>
    <submittedName>
        <fullName evidence="8">Acid protease</fullName>
    </submittedName>
</protein>
<dbReference type="EMBL" id="ML213509">
    <property type="protein sequence ID" value="TFK52405.1"/>
    <property type="molecule type" value="Genomic_DNA"/>
</dbReference>
<dbReference type="GO" id="GO:0004190">
    <property type="term" value="F:aspartic-type endopeptidase activity"/>
    <property type="evidence" value="ECO:0007669"/>
    <property type="project" value="UniProtKB-KW"/>
</dbReference>
<feature type="domain" description="Peptidase A1" evidence="7">
    <location>
        <begin position="62"/>
        <end position="391"/>
    </location>
</feature>
<keyword evidence="5" id="KW-0472">Membrane</keyword>
<dbReference type="PRINTS" id="PR00792">
    <property type="entry name" value="PEPSIN"/>
</dbReference>
<dbReference type="Gene3D" id="2.40.70.10">
    <property type="entry name" value="Acid Proteases"/>
    <property type="match status" value="2"/>
</dbReference>
<sequence>MTSCSLSLLCCICLGFLFHDHVNALRLDIHGKRVPFEAGNNLLRRGNIFGSSTLSDSDDIQYTTNITLGGQQFSVLIDTGSSDLWVAGTGLNSTTTGKTSGVTYVKGSIKGPVEIATLEFAGYTVTNQAFILAPPSSENPSGTGLIGLGPNNGSRVFETLGEAAKGDAVLDHLFRQNTSTPNFLSVLLGRSDDPSDPLPGDLSVGEVLPGYEKITSQPKLPVSRVSIYDTGDQHWQTMLDADGIIGSDGKTISVTTGVNTTSNPKQLTAVFDTGFTLPQVPAAVAKGIYEPVSGALLQNITGLGLSWTVPCTAEINATFKFGGVSFPIHPLDLSMTGALTNPNLCLGTFQPISDTAKSPFYDMILGMAFLRNAYMLIDFGDFVDDSASSVADPYIQLLSTTNDTAETHSDFVRVRLTSTHSTSTSSSTSHWRTIALSVGIGLLALGFLYSVYSCFARRRRQQNSTASGMWNKNSYAPLGTPAPPMAMEVVSGPPPPPAYNPGEYHNPYDGQHHHHGQPYGP</sequence>
<reference evidence="8 9" key="1">
    <citation type="journal article" date="2019" name="Nat. Ecol. Evol.">
        <title>Megaphylogeny resolves global patterns of mushroom evolution.</title>
        <authorList>
            <person name="Varga T."/>
            <person name="Krizsan K."/>
            <person name="Foldi C."/>
            <person name="Dima B."/>
            <person name="Sanchez-Garcia M."/>
            <person name="Sanchez-Ramirez S."/>
            <person name="Szollosi G.J."/>
            <person name="Szarkandi J.G."/>
            <person name="Papp V."/>
            <person name="Albert L."/>
            <person name="Andreopoulos W."/>
            <person name="Angelini C."/>
            <person name="Antonin V."/>
            <person name="Barry K.W."/>
            <person name="Bougher N.L."/>
            <person name="Buchanan P."/>
            <person name="Buyck B."/>
            <person name="Bense V."/>
            <person name="Catcheside P."/>
            <person name="Chovatia M."/>
            <person name="Cooper J."/>
            <person name="Damon W."/>
            <person name="Desjardin D."/>
            <person name="Finy P."/>
            <person name="Geml J."/>
            <person name="Haridas S."/>
            <person name="Hughes K."/>
            <person name="Justo A."/>
            <person name="Karasinski D."/>
            <person name="Kautmanova I."/>
            <person name="Kiss B."/>
            <person name="Kocsube S."/>
            <person name="Kotiranta H."/>
            <person name="LaButti K.M."/>
            <person name="Lechner B.E."/>
            <person name="Liimatainen K."/>
            <person name="Lipzen A."/>
            <person name="Lukacs Z."/>
            <person name="Mihaltcheva S."/>
            <person name="Morgado L.N."/>
            <person name="Niskanen T."/>
            <person name="Noordeloos M.E."/>
            <person name="Ohm R.A."/>
            <person name="Ortiz-Santana B."/>
            <person name="Ovrebo C."/>
            <person name="Racz N."/>
            <person name="Riley R."/>
            <person name="Savchenko A."/>
            <person name="Shiryaev A."/>
            <person name="Soop K."/>
            <person name="Spirin V."/>
            <person name="Szebenyi C."/>
            <person name="Tomsovsky M."/>
            <person name="Tulloss R.E."/>
            <person name="Uehling J."/>
            <person name="Grigoriev I.V."/>
            <person name="Vagvolgyi C."/>
            <person name="Papp T."/>
            <person name="Martin F.M."/>
            <person name="Miettinen O."/>
            <person name="Hibbett D.S."/>
            <person name="Nagy L.G."/>
        </authorList>
    </citation>
    <scope>NUCLEOTIDE SEQUENCE [LARGE SCALE GENOMIC DNA]</scope>
    <source>
        <strain evidence="8 9">OMC1185</strain>
    </source>
</reference>